<keyword evidence="2" id="KW-1185">Reference proteome</keyword>
<reference evidence="1" key="1">
    <citation type="journal article" date="2014" name="Int. J. Syst. Evol. Microbiol.">
        <title>Complete genome sequence of Corynebacterium casei LMG S-19264T (=DSM 44701T), isolated from a smear-ripened cheese.</title>
        <authorList>
            <consortium name="US DOE Joint Genome Institute (JGI-PGF)"/>
            <person name="Walter F."/>
            <person name="Albersmeier A."/>
            <person name="Kalinowski J."/>
            <person name="Ruckert C."/>
        </authorList>
    </citation>
    <scope>NUCLEOTIDE SEQUENCE</scope>
    <source>
        <strain evidence="1">KCTC 23430</strain>
    </source>
</reference>
<dbReference type="RefSeq" id="WP_189477680.1">
    <property type="nucleotide sequence ID" value="NZ_BMYM01000002.1"/>
</dbReference>
<organism evidence="1 2">
    <name type="scientific">Parahalioglobus pacificus</name>
    <dbReference type="NCBI Taxonomy" id="930806"/>
    <lineage>
        <taxon>Bacteria</taxon>
        <taxon>Pseudomonadati</taxon>
        <taxon>Pseudomonadota</taxon>
        <taxon>Gammaproteobacteria</taxon>
        <taxon>Cellvibrionales</taxon>
        <taxon>Halieaceae</taxon>
        <taxon>Parahalioglobus</taxon>
    </lineage>
</organism>
<dbReference type="Gene3D" id="1.10.510.10">
    <property type="entry name" value="Transferase(Phosphotransferase) domain 1"/>
    <property type="match status" value="1"/>
</dbReference>
<reference evidence="1" key="2">
    <citation type="submission" date="2020-09" db="EMBL/GenBank/DDBJ databases">
        <authorList>
            <person name="Sun Q."/>
            <person name="Kim S."/>
        </authorList>
    </citation>
    <scope>NUCLEOTIDE SEQUENCE</scope>
    <source>
        <strain evidence="1">KCTC 23430</strain>
    </source>
</reference>
<dbReference type="Proteomes" id="UP000644693">
    <property type="component" value="Unassembled WGS sequence"/>
</dbReference>
<dbReference type="SUPFAM" id="SSF56112">
    <property type="entry name" value="Protein kinase-like (PK-like)"/>
    <property type="match status" value="1"/>
</dbReference>
<dbReference type="EMBL" id="BMYM01000002">
    <property type="protein sequence ID" value="GHD34458.1"/>
    <property type="molecule type" value="Genomic_DNA"/>
</dbReference>
<evidence type="ECO:0000313" key="2">
    <source>
        <dbReference type="Proteomes" id="UP000644693"/>
    </source>
</evidence>
<dbReference type="InterPro" id="IPR011009">
    <property type="entry name" value="Kinase-like_dom_sf"/>
</dbReference>
<comment type="caution">
    <text evidence="1">The sequence shown here is derived from an EMBL/GenBank/DDBJ whole genome shotgun (WGS) entry which is preliminary data.</text>
</comment>
<dbReference type="AlphaFoldDB" id="A0A919CLV2"/>
<accession>A0A919CLV2</accession>
<evidence type="ECO:0008006" key="3">
    <source>
        <dbReference type="Google" id="ProtNLM"/>
    </source>
</evidence>
<proteinExistence type="predicted"/>
<name>A0A919CLV2_9GAMM</name>
<protein>
    <recommendedName>
        <fullName evidence="3">Lipopolysaccharide kinase (Kdo/WaaP) family protein</fullName>
    </recommendedName>
</protein>
<gene>
    <name evidence="1" type="ORF">GCM10007053_20180</name>
</gene>
<evidence type="ECO:0000313" key="1">
    <source>
        <dbReference type="EMBL" id="GHD34458.1"/>
    </source>
</evidence>
<sequence length="266" mass="29313">MSGAFRPLRGGARATEIAGELRAAMPAGTDAATNKVSSVRAALDSMGQCVKDDPFSAVFLAELRGRPCYCKLFIAKSPVQSLLFRLVRGRALRSYDSAESLRALGVQVAEPLACLGFNGGVLLVTEALPGDDIKALWMQRPDTVRWDRVMNACGSALAELHDTGYTHGDTKWSNWVWGDGRLTLVDLDAIRHSAQRSRRGRDLARFILNAEEMGLPRADFEHFLDAYTDISGISRDAVEAMALAPLRRLRKKHRKRYGQRGHTLMG</sequence>
<dbReference type="Pfam" id="PF06293">
    <property type="entry name" value="Kdo"/>
    <property type="match status" value="1"/>
</dbReference>